<proteinExistence type="predicted"/>
<name>A0AA97P7Y6_PYRO3</name>
<dbReference type="AlphaFoldDB" id="A0AA97P7Y6"/>
<dbReference type="EMBL" id="JH793818">
    <property type="protein sequence ID" value="ELQ43633.1"/>
    <property type="molecule type" value="Genomic_DNA"/>
</dbReference>
<protein>
    <submittedName>
        <fullName evidence="1">Uncharacterized protein</fullName>
    </submittedName>
</protein>
<sequence>MVLNVSKRSPSPQSHSWRRTTVSGSYFGVDWVGLGEVGGHT</sequence>
<dbReference type="Proteomes" id="UP000011086">
    <property type="component" value="Unassembled WGS sequence"/>
</dbReference>
<organism evidence="1">
    <name type="scientific">Pyricularia oryzae (strain Y34)</name>
    <name type="common">Rice blast fungus</name>
    <name type="synonym">Magnaporthe oryzae</name>
    <dbReference type="NCBI Taxonomy" id="1143189"/>
    <lineage>
        <taxon>Eukaryota</taxon>
        <taxon>Fungi</taxon>
        <taxon>Dikarya</taxon>
        <taxon>Ascomycota</taxon>
        <taxon>Pezizomycotina</taxon>
        <taxon>Sordariomycetes</taxon>
        <taxon>Sordariomycetidae</taxon>
        <taxon>Magnaporthales</taxon>
        <taxon>Pyriculariaceae</taxon>
        <taxon>Pyricularia</taxon>
    </lineage>
</organism>
<reference evidence="1" key="1">
    <citation type="journal article" date="2012" name="PLoS Genet.">
        <title>Comparative analysis of the genomes of two field isolates of the rice blast fungus Magnaporthe oryzae.</title>
        <authorList>
            <person name="Xue M."/>
            <person name="Yang J."/>
            <person name="Li Z."/>
            <person name="Hu S."/>
            <person name="Yao N."/>
            <person name="Dean R.A."/>
            <person name="Zhao W."/>
            <person name="Shen M."/>
            <person name="Zhang H."/>
            <person name="Li C."/>
            <person name="Liu L."/>
            <person name="Cao L."/>
            <person name="Xu X."/>
            <person name="Xing Y."/>
            <person name="Hsiang T."/>
            <person name="Zhang Z."/>
            <person name="Xu J.R."/>
            <person name="Peng Y.L."/>
        </authorList>
    </citation>
    <scope>NUCLEOTIDE SEQUENCE</scope>
    <source>
        <strain evidence="1">Y34</strain>
    </source>
</reference>
<accession>A0AA97P7Y6</accession>
<evidence type="ECO:0000313" key="1">
    <source>
        <dbReference type="EMBL" id="ELQ43633.1"/>
    </source>
</evidence>
<gene>
    <name evidence="1" type="ORF">OOU_Y34scaffold00140g41</name>
</gene>